<evidence type="ECO:0000256" key="3">
    <source>
        <dbReference type="ARBA" id="ARBA00022679"/>
    </source>
</evidence>
<dbReference type="EMBL" id="STGX01000007">
    <property type="protein sequence ID" value="THV28669.1"/>
    <property type="molecule type" value="Genomic_DNA"/>
</dbReference>
<evidence type="ECO:0000313" key="11">
    <source>
        <dbReference type="Proteomes" id="UP000305792"/>
    </source>
</evidence>
<dbReference type="Pfam" id="PF13727">
    <property type="entry name" value="CoA_binding_3"/>
    <property type="match status" value="1"/>
</dbReference>
<accession>A0A4S8PJQ2</accession>
<dbReference type="OrthoDB" id="9808602at2"/>
<dbReference type="Proteomes" id="UP000305792">
    <property type="component" value="Unassembled WGS sequence"/>
</dbReference>
<dbReference type="InterPro" id="IPR017475">
    <property type="entry name" value="EPS_sugar_tfrase"/>
</dbReference>
<keyword evidence="4 8" id="KW-0812">Transmembrane</keyword>
<keyword evidence="11" id="KW-1185">Reference proteome</keyword>
<sequence>MRRRRVEPEARRSRTDPKAPLRPAPVFRSFAWDATPPVHRRQWTHPHVLLSVTFPSLFVHSLVRSVVTVAEAREGAEATETRGRVYSIGPQGTRPYGGPPAWQRKYFAGIIGCDVAGGLLGAGLAFAARFGHLDQHTRWYALALIALPAVWLAALGLSRAFEKRYLFVGTEEYQRVVHAAVALTAAVAIVSYGLEVPTSRVFVLIAIPTAAAVSIVARFAWRKWLHRMRRGGRCMKRVVLVGHESSVAALIVQLRREHYHGLNVVAACLPTDRPRGALLDFDTRVRGSFDRIADAVAAERADTVIVLSCPEIDGTALRRLAWQLERSEVDLIVASALVDVAGDRTTVRPVDGLPMLHLDHARLTGVRRVAKDAVDRVGAAALLLALSPLLLGAAFLIRCTSPGPALFKQERIGKDGQPFTIWKFRTMYTDAERRLAEIAHLNETDGVLFKMKDDPRITPVGKYLRRFSIDEFPQLVNVLRGDMSLVGPRPPLAIEVAAYETDMRRRLAVKPGMTGLWQVSGRSDLPWEEAVRLDLRYVEHWNLTLDFVILLRTVTAILRPQGAY</sequence>
<feature type="transmembrane region" description="Helical" evidence="8">
    <location>
        <begin position="200"/>
        <end position="221"/>
    </location>
</feature>
<evidence type="ECO:0000256" key="7">
    <source>
        <dbReference type="SAM" id="MobiDB-lite"/>
    </source>
</evidence>
<evidence type="ECO:0000256" key="6">
    <source>
        <dbReference type="ARBA" id="ARBA00023136"/>
    </source>
</evidence>
<feature type="transmembrane region" description="Helical" evidence="8">
    <location>
        <begin position="173"/>
        <end position="194"/>
    </location>
</feature>
<evidence type="ECO:0000313" key="10">
    <source>
        <dbReference type="EMBL" id="THV28669.1"/>
    </source>
</evidence>
<evidence type="ECO:0000256" key="1">
    <source>
        <dbReference type="ARBA" id="ARBA00004141"/>
    </source>
</evidence>
<dbReference type="InterPro" id="IPR003362">
    <property type="entry name" value="Bact_transf"/>
</dbReference>
<dbReference type="AlphaFoldDB" id="A0A4S8PJQ2"/>
<dbReference type="Pfam" id="PF02397">
    <property type="entry name" value="Bac_transf"/>
    <property type="match status" value="1"/>
</dbReference>
<evidence type="ECO:0000256" key="2">
    <source>
        <dbReference type="ARBA" id="ARBA00006464"/>
    </source>
</evidence>
<keyword evidence="6 8" id="KW-0472">Membrane</keyword>
<proteinExistence type="inferred from homology"/>
<feature type="transmembrane region" description="Helical" evidence="8">
    <location>
        <begin position="139"/>
        <end position="161"/>
    </location>
</feature>
<comment type="subcellular location">
    <subcellularLocation>
        <location evidence="1">Membrane</location>
        <topology evidence="1">Multi-pass membrane protein</topology>
    </subcellularLocation>
</comment>
<comment type="similarity">
    <text evidence="2">Belongs to the bacterial sugar transferase family.</text>
</comment>
<keyword evidence="3 10" id="KW-0808">Transferase</keyword>
<evidence type="ECO:0000256" key="4">
    <source>
        <dbReference type="ARBA" id="ARBA00022692"/>
    </source>
</evidence>
<comment type="caution">
    <text evidence="10">The sequence shown here is derived from an EMBL/GenBank/DDBJ whole genome shotgun (WGS) entry which is preliminary data.</text>
</comment>
<evidence type="ECO:0000256" key="8">
    <source>
        <dbReference type="SAM" id="Phobius"/>
    </source>
</evidence>
<feature type="transmembrane region" description="Helical" evidence="8">
    <location>
        <begin position="106"/>
        <end position="127"/>
    </location>
</feature>
<dbReference type="PANTHER" id="PTHR30576:SF10">
    <property type="entry name" value="SLL5057 PROTEIN"/>
    <property type="match status" value="1"/>
</dbReference>
<dbReference type="GO" id="GO:0016020">
    <property type="term" value="C:membrane"/>
    <property type="evidence" value="ECO:0007669"/>
    <property type="project" value="UniProtKB-SubCell"/>
</dbReference>
<evidence type="ECO:0000256" key="5">
    <source>
        <dbReference type="ARBA" id="ARBA00022989"/>
    </source>
</evidence>
<organism evidence="10 11">
    <name type="scientific">Glycomyces paridis</name>
    <dbReference type="NCBI Taxonomy" id="2126555"/>
    <lineage>
        <taxon>Bacteria</taxon>
        <taxon>Bacillati</taxon>
        <taxon>Actinomycetota</taxon>
        <taxon>Actinomycetes</taxon>
        <taxon>Glycomycetales</taxon>
        <taxon>Glycomycetaceae</taxon>
        <taxon>Glycomyces</taxon>
    </lineage>
</organism>
<protein>
    <submittedName>
        <fullName evidence="10">Sugar transferase</fullName>
    </submittedName>
</protein>
<name>A0A4S8PJQ2_9ACTN</name>
<feature type="region of interest" description="Disordered" evidence="7">
    <location>
        <begin position="1"/>
        <end position="22"/>
    </location>
</feature>
<reference evidence="10 11" key="1">
    <citation type="journal article" date="2018" name="Int. J. Syst. Evol. Microbiol.">
        <title>Glycomyces paridis sp. nov., isolated from the medicinal plant Paris polyphylla.</title>
        <authorList>
            <person name="Fang X.M."/>
            <person name="Bai J.L."/>
            <person name="Su J."/>
            <person name="Zhao L.L."/>
            <person name="Liu H.Y."/>
            <person name="Ma B.P."/>
            <person name="Zhang Y.Q."/>
            <person name="Yu L.Y."/>
        </authorList>
    </citation>
    <scope>NUCLEOTIDE SEQUENCE [LARGE SCALE GENOMIC DNA]</scope>
    <source>
        <strain evidence="10 11">CPCC 204357</strain>
    </source>
</reference>
<dbReference type="PANTHER" id="PTHR30576">
    <property type="entry name" value="COLANIC BIOSYNTHESIS UDP-GLUCOSE LIPID CARRIER TRANSFERASE"/>
    <property type="match status" value="1"/>
</dbReference>
<dbReference type="NCBIfam" id="TIGR03025">
    <property type="entry name" value="EPS_sugtrans"/>
    <property type="match status" value="1"/>
</dbReference>
<feature type="domain" description="Bacterial sugar transferase" evidence="9">
    <location>
        <begin position="371"/>
        <end position="558"/>
    </location>
</feature>
<feature type="transmembrane region" description="Helical" evidence="8">
    <location>
        <begin position="377"/>
        <end position="397"/>
    </location>
</feature>
<dbReference type="GO" id="GO:0016780">
    <property type="term" value="F:phosphotransferase activity, for other substituted phosphate groups"/>
    <property type="evidence" value="ECO:0007669"/>
    <property type="project" value="TreeGrafter"/>
</dbReference>
<gene>
    <name evidence="10" type="ORF">E9998_11170</name>
</gene>
<feature type="compositionally biased region" description="Basic and acidic residues" evidence="7">
    <location>
        <begin position="1"/>
        <end position="19"/>
    </location>
</feature>
<keyword evidence="5 8" id="KW-1133">Transmembrane helix</keyword>
<evidence type="ECO:0000259" key="9">
    <source>
        <dbReference type="Pfam" id="PF02397"/>
    </source>
</evidence>